<proteinExistence type="predicted"/>
<evidence type="ECO:0000313" key="3">
    <source>
        <dbReference type="Proteomes" id="UP000596661"/>
    </source>
</evidence>
<reference evidence="2" key="1">
    <citation type="submission" date="2018-11" db="EMBL/GenBank/DDBJ databases">
        <authorList>
            <person name="Grassa J C."/>
        </authorList>
    </citation>
    <scope>NUCLEOTIDE SEQUENCE [LARGE SCALE GENOMIC DNA]</scope>
</reference>
<dbReference type="Proteomes" id="UP000596661">
    <property type="component" value="Chromosome 1"/>
</dbReference>
<dbReference type="AlphaFoldDB" id="A0A803NMT4"/>
<feature type="compositionally biased region" description="Basic and acidic residues" evidence="1">
    <location>
        <begin position="71"/>
        <end position="90"/>
    </location>
</feature>
<keyword evidence="3" id="KW-1185">Reference proteome</keyword>
<evidence type="ECO:0000313" key="2">
    <source>
        <dbReference type="EnsemblPlants" id="cds.evm.model.01.2833"/>
    </source>
</evidence>
<reference evidence="2" key="2">
    <citation type="submission" date="2021-03" db="UniProtKB">
        <authorList>
            <consortium name="EnsemblPlants"/>
        </authorList>
    </citation>
    <scope>IDENTIFICATION</scope>
</reference>
<accession>A0A803NMT4</accession>
<sequence>MFGILELFEAKGCASEFEVVGCSFRVSREMRVWMSSCSVRLAKSERGSVEARWNGGSRTSPSDYIKTNGDVVDRRQEVERRSNVSGDSRDRRNDQMIWRSIWYGG</sequence>
<evidence type="ECO:0000256" key="1">
    <source>
        <dbReference type="SAM" id="MobiDB-lite"/>
    </source>
</evidence>
<organism evidence="2 3">
    <name type="scientific">Cannabis sativa</name>
    <name type="common">Hemp</name>
    <name type="synonym">Marijuana</name>
    <dbReference type="NCBI Taxonomy" id="3483"/>
    <lineage>
        <taxon>Eukaryota</taxon>
        <taxon>Viridiplantae</taxon>
        <taxon>Streptophyta</taxon>
        <taxon>Embryophyta</taxon>
        <taxon>Tracheophyta</taxon>
        <taxon>Spermatophyta</taxon>
        <taxon>Magnoliopsida</taxon>
        <taxon>eudicotyledons</taxon>
        <taxon>Gunneridae</taxon>
        <taxon>Pentapetalae</taxon>
        <taxon>rosids</taxon>
        <taxon>fabids</taxon>
        <taxon>Rosales</taxon>
        <taxon>Cannabaceae</taxon>
        <taxon>Cannabis</taxon>
    </lineage>
</organism>
<dbReference type="EMBL" id="UZAU01000081">
    <property type="status" value="NOT_ANNOTATED_CDS"/>
    <property type="molecule type" value="Genomic_DNA"/>
</dbReference>
<feature type="region of interest" description="Disordered" evidence="1">
    <location>
        <begin position="51"/>
        <end position="90"/>
    </location>
</feature>
<dbReference type="Gramene" id="evm.model.01.2833">
    <property type="protein sequence ID" value="cds.evm.model.01.2833"/>
    <property type="gene ID" value="evm.TU.01.2833"/>
</dbReference>
<protein>
    <submittedName>
        <fullName evidence="2">Uncharacterized protein</fullName>
    </submittedName>
</protein>
<dbReference type="EnsemblPlants" id="evm.model.01.2833">
    <property type="protein sequence ID" value="cds.evm.model.01.2833"/>
    <property type="gene ID" value="evm.TU.01.2833"/>
</dbReference>
<name>A0A803NMT4_CANSA</name>